<gene>
    <name evidence="2" type="ORF">G7K_1573-t1</name>
</gene>
<dbReference type="OrthoDB" id="2555959at2759"/>
<dbReference type="RefSeq" id="XP_019022729.1">
    <property type="nucleotide sequence ID" value="XM_019171610.1"/>
</dbReference>
<reference evidence="2 3" key="3">
    <citation type="journal article" date="2015" name="Genome Announc.">
        <title>Draft Genome Sequence of the Archiascomycetous Yeast Saitoella complicata.</title>
        <authorList>
            <person name="Yamauchi K."/>
            <person name="Kondo S."/>
            <person name="Hamamoto M."/>
            <person name="Takahashi Y."/>
            <person name="Ogura Y."/>
            <person name="Hayashi T."/>
            <person name="Nishida H."/>
        </authorList>
    </citation>
    <scope>NUCLEOTIDE SEQUENCE [LARGE SCALE GENOMIC DNA]</scope>
    <source>
        <strain evidence="2 3">NRRL Y-17804</strain>
    </source>
</reference>
<reference evidence="2 3" key="2">
    <citation type="journal article" date="2014" name="J. Gen. Appl. Microbiol.">
        <title>The early diverging ascomycetous budding yeast Saitoella complicata has three histone deacetylases belonging to the Clr6, Hos2, and Rpd3 lineages.</title>
        <authorList>
            <person name="Nishida H."/>
            <person name="Matsumoto T."/>
            <person name="Kondo S."/>
            <person name="Hamamoto M."/>
            <person name="Yoshikawa H."/>
        </authorList>
    </citation>
    <scope>NUCLEOTIDE SEQUENCE [LARGE SCALE GENOMIC DNA]</scope>
    <source>
        <strain evidence="2 3">NRRL Y-17804</strain>
    </source>
</reference>
<reference evidence="2 3" key="1">
    <citation type="journal article" date="2011" name="J. Gen. Appl. Microbiol.">
        <title>Draft genome sequencing of the enigmatic yeast Saitoella complicata.</title>
        <authorList>
            <person name="Nishida H."/>
            <person name="Hamamoto M."/>
            <person name="Sugiyama J."/>
        </authorList>
    </citation>
    <scope>NUCLEOTIDE SEQUENCE [LARGE SCALE GENOMIC DNA]</scope>
    <source>
        <strain evidence="2 3">NRRL Y-17804</strain>
    </source>
</reference>
<evidence type="ECO:0000313" key="3">
    <source>
        <dbReference type="Proteomes" id="UP000033140"/>
    </source>
</evidence>
<keyword evidence="1" id="KW-0472">Membrane</keyword>
<keyword evidence="3" id="KW-1185">Reference proteome</keyword>
<evidence type="ECO:0000313" key="2">
    <source>
        <dbReference type="EMBL" id="GAO47365.1"/>
    </source>
</evidence>
<protein>
    <submittedName>
        <fullName evidence="2">Uncharacterized protein</fullName>
    </submittedName>
</protein>
<keyword evidence="1" id="KW-0812">Transmembrane</keyword>
<sequence length="82" mass="9323">MAGESKTVWQAYKSIPPQTRMIMGFAGLALSVAGMYWADYEEKRRPVSEDEWRKLPIRIETVERLPEAPVVPGSSTELNQKI</sequence>
<accession>A0A0E9NDA0</accession>
<feature type="transmembrane region" description="Helical" evidence="1">
    <location>
        <begin position="20"/>
        <end position="38"/>
    </location>
</feature>
<dbReference type="AlphaFoldDB" id="A0A0E9NDA0"/>
<organism evidence="2 3">
    <name type="scientific">Saitoella complicata (strain BCRC 22490 / CBS 7301 / JCM 7358 / NBRC 10748 / NRRL Y-17804)</name>
    <dbReference type="NCBI Taxonomy" id="698492"/>
    <lineage>
        <taxon>Eukaryota</taxon>
        <taxon>Fungi</taxon>
        <taxon>Dikarya</taxon>
        <taxon>Ascomycota</taxon>
        <taxon>Taphrinomycotina</taxon>
        <taxon>Taphrinomycotina incertae sedis</taxon>
        <taxon>Saitoella</taxon>
    </lineage>
</organism>
<keyword evidence="1" id="KW-1133">Transmembrane helix</keyword>
<name>A0A0E9NDA0_SAICN</name>
<proteinExistence type="predicted"/>
<dbReference type="Proteomes" id="UP000033140">
    <property type="component" value="Unassembled WGS sequence"/>
</dbReference>
<evidence type="ECO:0000256" key="1">
    <source>
        <dbReference type="SAM" id="Phobius"/>
    </source>
</evidence>
<comment type="caution">
    <text evidence="2">The sequence shown here is derived from an EMBL/GenBank/DDBJ whole genome shotgun (WGS) entry which is preliminary data.</text>
</comment>
<dbReference type="EMBL" id="BACD03000008">
    <property type="protein sequence ID" value="GAO47365.1"/>
    <property type="molecule type" value="Genomic_DNA"/>
</dbReference>